<dbReference type="FunFam" id="3.40.50.720:FF:000077">
    <property type="entry name" value="L-threonine 3-dehydrogenase, mitochondrial"/>
    <property type="match status" value="1"/>
</dbReference>
<evidence type="ECO:0000313" key="3">
    <source>
        <dbReference type="EMBL" id="SFP35590.1"/>
    </source>
</evidence>
<feature type="domain" description="NAD-dependent epimerase/dehydratase" evidence="2">
    <location>
        <begin position="17"/>
        <end position="250"/>
    </location>
</feature>
<evidence type="ECO:0000256" key="1">
    <source>
        <dbReference type="ARBA" id="ARBA00007637"/>
    </source>
</evidence>
<dbReference type="GO" id="GO:0006567">
    <property type="term" value="P:L-threonine catabolic process"/>
    <property type="evidence" value="ECO:0007669"/>
    <property type="project" value="TreeGrafter"/>
</dbReference>
<dbReference type="EMBL" id="FOXH01000002">
    <property type="protein sequence ID" value="SFP35590.1"/>
    <property type="molecule type" value="Genomic_DNA"/>
</dbReference>
<dbReference type="Pfam" id="PF01370">
    <property type="entry name" value="Epimerase"/>
    <property type="match status" value="1"/>
</dbReference>
<reference evidence="3 4" key="1">
    <citation type="submission" date="2016-10" db="EMBL/GenBank/DDBJ databases">
        <authorList>
            <person name="de Groot N.N."/>
        </authorList>
    </citation>
    <scope>NUCLEOTIDE SEQUENCE [LARGE SCALE GENOMIC DNA]</scope>
    <source>
        <strain evidence="4">E92,LMG 26720,CCM 7988</strain>
    </source>
</reference>
<dbReference type="Gene3D" id="3.40.50.720">
    <property type="entry name" value="NAD(P)-binding Rossmann-like Domain"/>
    <property type="match status" value="1"/>
</dbReference>
<organism evidence="3 4">
    <name type="scientific">Pseudarcicella hirudinis</name>
    <dbReference type="NCBI Taxonomy" id="1079859"/>
    <lineage>
        <taxon>Bacteria</taxon>
        <taxon>Pseudomonadati</taxon>
        <taxon>Bacteroidota</taxon>
        <taxon>Cytophagia</taxon>
        <taxon>Cytophagales</taxon>
        <taxon>Flectobacillaceae</taxon>
        <taxon>Pseudarcicella</taxon>
    </lineage>
</organism>
<name>A0A1I5PP72_9BACT</name>
<dbReference type="InterPro" id="IPR036291">
    <property type="entry name" value="NAD(P)-bd_dom_sf"/>
</dbReference>
<comment type="similarity">
    <text evidence="1">Belongs to the NAD(P)-dependent epimerase/dehydratase family.</text>
</comment>
<evidence type="ECO:0000313" key="4">
    <source>
        <dbReference type="Proteomes" id="UP000199306"/>
    </source>
</evidence>
<gene>
    <name evidence="3" type="ORF">SAMN04515674_102554</name>
</gene>
<proteinExistence type="inferred from homology"/>
<protein>
    <submittedName>
        <fullName evidence="3">Nucleoside-diphosphate-sugar epimerase</fullName>
    </submittedName>
</protein>
<keyword evidence="4" id="KW-1185">Reference proteome</keyword>
<accession>A0A1I5PP72</accession>
<evidence type="ECO:0000259" key="2">
    <source>
        <dbReference type="Pfam" id="PF01370"/>
    </source>
</evidence>
<dbReference type="PANTHER" id="PTHR42687">
    <property type="entry name" value="L-THREONINE 3-DEHYDROGENASE"/>
    <property type="match status" value="1"/>
</dbReference>
<dbReference type="PANTHER" id="PTHR42687:SF1">
    <property type="entry name" value="L-THREONINE 3-DEHYDROGENASE, MITOCHONDRIAL"/>
    <property type="match status" value="1"/>
</dbReference>
<dbReference type="SUPFAM" id="SSF51735">
    <property type="entry name" value="NAD(P)-binding Rossmann-fold domains"/>
    <property type="match status" value="1"/>
</dbReference>
<dbReference type="GO" id="GO:0008743">
    <property type="term" value="F:L-threonine 3-dehydrogenase activity"/>
    <property type="evidence" value="ECO:0007669"/>
    <property type="project" value="TreeGrafter"/>
</dbReference>
<dbReference type="InterPro" id="IPR001509">
    <property type="entry name" value="Epimerase_deHydtase"/>
</dbReference>
<sequence>MTISNLHFINNMPKDKILVIGANGQIGTALVDSLREMYGDNQVVASDLFPAAEDKGLFVTLDATNVLALVETVHKHNITQIYHLAAVLSAKGELDPLRAWDLNMKTLFNVFEVSRELQLDKVFFPSSIAAFGDSAPHYQTPQETFLDPTTVYGISKVAGENWAGYYHKRYNLDIRSVRYPGVISYQSMPGGGTTDYAVEIYHKAVLGEEFTCFLKEDTLLPMIYMDDAIRATLELMEAPAEKIKVRSAYNLSGISFTPEELTRSIQEYYPHFETIYKPDYRQAIADSWPKSIDDSAAREDWGWKPSYDLKSMTKVMIEKLTEKYHLHIA</sequence>
<dbReference type="InterPro" id="IPR051225">
    <property type="entry name" value="NAD(P)_epim/dehydratase"/>
</dbReference>
<dbReference type="AlphaFoldDB" id="A0A1I5PP72"/>
<dbReference type="Proteomes" id="UP000199306">
    <property type="component" value="Unassembled WGS sequence"/>
</dbReference>
<dbReference type="STRING" id="1079859.SAMN04515674_102554"/>